<comment type="caution">
    <text evidence="3">The sequence shown here is derived from an EMBL/GenBank/DDBJ whole genome shotgun (WGS) entry which is preliminary data.</text>
</comment>
<dbReference type="InterPro" id="IPR020575">
    <property type="entry name" value="Hsp90_N"/>
</dbReference>
<feature type="domain" description="wHTH-Hsp90 Na associated" evidence="2">
    <location>
        <begin position="1148"/>
        <end position="1178"/>
    </location>
</feature>
<feature type="domain" description="iHD-CE" evidence="1">
    <location>
        <begin position="105"/>
        <end position="455"/>
    </location>
</feature>
<dbReference type="EMBL" id="RBWU01000003">
    <property type="protein sequence ID" value="RKS74378.1"/>
    <property type="molecule type" value="Genomic_DNA"/>
</dbReference>
<name>A0A495QN16_9ACTN</name>
<dbReference type="PRINTS" id="PR00775">
    <property type="entry name" value="HEATSHOCK90"/>
</dbReference>
<accession>A0A495QN16</accession>
<feature type="domain" description="wHTH-Hsp90 Na associated" evidence="2">
    <location>
        <begin position="996"/>
        <end position="1049"/>
    </location>
</feature>
<reference evidence="3 4" key="1">
    <citation type="submission" date="2018-10" db="EMBL/GenBank/DDBJ databases">
        <title>Genomic Encyclopedia of Archaeal and Bacterial Type Strains, Phase II (KMG-II): from individual species to whole genera.</title>
        <authorList>
            <person name="Goeker M."/>
        </authorList>
    </citation>
    <scope>NUCLEOTIDE SEQUENCE [LARGE SCALE GENOMIC DNA]</scope>
    <source>
        <strain evidence="3 4">DSM 43383</strain>
    </source>
</reference>
<dbReference type="Pfam" id="PF24401">
    <property type="entry name" value="iHD-CE"/>
    <property type="match status" value="1"/>
</dbReference>
<evidence type="ECO:0000259" key="2">
    <source>
        <dbReference type="Pfam" id="PF24410"/>
    </source>
</evidence>
<proteinExistence type="predicted"/>
<evidence type="ECO:0000313" key="4">
    <source>
        <dbReference type="Proteomes" id="UP000274601"/>
    </source>
</evidence>
<dbReference type="Pfam" id="PF24410">
    <property type="entry name" value="wHTH-HSP90_Na-assoc"/>
    <property type="match status" value="5"/>
</dbReference>
<dbReference type="InterPro" id="IPR056507">
    <property type="entry name" value="wHTH-HSP90_Na-assoc"/>
</dbReference>
<dbReference type="InterPro" id="IPR036890">
    <property type="entry name" value="HATPase_C_sf"/>
</dbReference>
<dbReference type="Gene3D" id="3.30.565.10">
    <property type="entry name" value="Histidine kinase-like ATPase, C-terminal domain"/>
    <property type="match status" value="1"/>
</dbReference>
<dbReference type="InterPro" id="IPR056506">
    <property type="entry name" value="iHD-CE"/>
</dbReference>
<protein>
    <recommendedName>
        <fullName evidence="5">Histidine kinase/DNA gyrase B/HSP90-like ATPase</fullName>
    </recommendedName>
</protein>
<dbReference type="RefSeq" id="WP_147449433.1">
    <property type="nucleotide sequence ID" value="NZ_RBWU01000003.1"/>
</dbReference>
<evidence type="ECO:0000259" key="1">
    <source>
        <dbReference type="Pfam" id="PF24401"/>
    </source>
</evidence>
<sequence>MTGGHRIDRTAWPEDGPYRRLLELLDTVHQDNGRKSLREICAEMSLSSASRVNDILRGRSRPVDDRQLSALVRALGGGVDDARAAVRLFEQAPPAKVAPASSHPWADHISEHIAWTLVDPQRDASPFRDASIGLAGRLGVLSGESEAALADDPWLDQELAARFSKRTDWLLRTRFAESLCDLSPAEAALLVLVPLLHHTHMARTLAAHRGIRPLDLGSTGGDGARREYETFLGGQRELVDRARARTLPDRDSAATEIGWWLFHRWAARHPQAYALGAVRDMLNETEIGDDRLRDEVLDEKTVQRFLAALRRDLSELGDTDRKNAPQFESVLFVGEPYEQRVRELLIGQVLTVAYALTLDLVRLPDVVVRHLGIPHPVDLAELRRTAMSRAKWVLQTDCLVLRADCHHAAELEGLRQYASQVDALLHTVRQSCGDHSTMQGLTGLPARASADDVRPGTDDDGRLLFQRVSRFRLDERRVQELLMGEQLYQDRGLAIRELYQNALDACRYRRARHAYRSQGDWLDRWEGRIQFTQGVDADGRPYLECRDNGIGMTESVLTDVFSQAGTRFTDTTEFLVESADWKSADPPVPFHANSRFGIGVLSYFMIADEIEIVTRPLDHGHRSHPTLKVSIFGPGHLFRIEHLPADRSSGTTVRLYLRENEAAPSCVDELRRLLGVAEFATVAEHGSQRETWDPGLLRPRARPSWETDGLDVHGKLVPWKDDDGGQVVWCEKGGGLLVDGIYVRPSVRRGVFAGLGDGTLHGVVVNLTGKHAPERLSVDRRTVLSDVSDDVERLLRSAVDELLTAGKELLDVRWLSNVTEASPGLGDLISETAAETGPVFTTRVSTLDIARHGCFLQDSHLILHGDEGEQRSIDEAPSYWLSNFGPYVDDHVLLWRLAAHGGLWRLTEATRIDSRRVLRALPSDSILLGFNDAPIQPDRRPNPNDWSWKPGRIGASPGHMLWNAYLTGTTPRQVARRAASLGIDEIEPERFPETAVSEIDLALLSERRDGRPKWLDAVDVVPLGHLVAVALQFGHGMRELAARLEEYGHRLPSRDLPTGPLSTQDLRLLCWDAEADDPINSRPLSLPSSHVVRAARELGISTEDACERLREFGFRVEKLALPSRPSEDDYQLFDWKLGYYERDEFESGLPLSPAHLVRASLASGLPVRQVAARLAAYGILVSEQLPERVSGVDMKLLSRDGDGLPPSFSFSTRITLPELLAASSHAAVEPAYGAARLSAYGLEVPNGPLPEKIDEPMLRLLSKDFFPRGRRLDPDRPVTRFHLIRASVELGMSPRAAAEWLAECGMTLPPGDIDEVADPMDLVLTRHRWNATDVWLDVDEPVPLFHLLWVTGKVKMSLRRVAERLRWLGMEVPDVDESIAAALERVPWISAP</sequence>
<dbReference type="Proteomes" id="UP000274601">
    <property type="component" value="Unassembled WGS sequence"/>
</dbReference>
<evidence type="ECO:0008006" key="5">
    <source>
        <dbReference type="Google" id="ProtNLM"/>
    </source>
</evidence>
<dbReference type="SUPFAM" id="SSF55874">
    <property type="entry name" value="ATPase domain of HSP90 chaperone/DNA topoisomerase II/histidine kinase"/>
    <property type="match status" value="1"/>
</dbReference>
<feature type="domain" description="wHTH-Hsp90 Na associated" evidence="2">
    <location>
        <begin position="1317"/>
        <end position="1369"/>
    </location>
</feature>
<keyword evidence="4" id="KW-1185">Reference proteome</keyword>
<organism evidence="3 4">
    <name type="scientific">Actinomadura pelletieri DSM 43383</name>
    <dbReference type="NCBI Taxonomy" id="1120940"/>
    <lineage>
        <taxon>Bacteria</taxon>
        <taxon>Bacillati</taxon>
        <taxon>Actinomycetota</taxon>
        <taxon>Actinomycetes</taxon>
        <taxon>Streptosporangiales</taxon>
        <taxon>Thermomonosporaceae</taxon>
        <taxon>Actinomadura</taxon>
    </lineage>
</organism>
<evidence type="ECO:0000313" key="3">
    <source>
        <dbReference type="EMBL" id="RKS74378.1"/>
    </source>
</evidence>
<feature type="domain" description="wHTH-Hsp90 Na associated" evidence="2">
    <location>
        <begin position="1061"/>
        <end position="1114"/>
    </location>
</feature>
<dbReference type="OrthoDB" id="9802640at2"/>
<feature type="domain" description="wHTH-Hsp90 Na associated" evidence="2">
    <location>
        <begin position="1258"/>
        <end position="1303"/>
    </location>
</feature>
<gene>
    <name evidence="3" type="ORF">BZB76_2891</name>
</gene>